<reference evidence="3" key="4">
    <citation type="submission" date="2024-05" db="EMBL/GenBank/DDBJ databases">
        <authorList>
            <person name="Sun Q."/>
            <person name="Zhou Y."/>
        </authorList>
    </citation>
    <scope>NUCLEOTIDE SEQUENCE</scope>
    <source>
        <strain evidence="3">CGMCC 1.11013</strain>
    </source>
</reference>
<dbReference type="OrthoDB" id="9111730at2"/>
<proteinExistence type="predicted"/>
<reference evidence="4 5" key="2">
    <citation type="submission" date="2014-03" db="EMBL/GenBank/DDBJ databases">
        <title>Draft Genome Sequences of Four Burkholderia Strains.</title>
        <authorList>
            <person name="Liu X.Y."/>
            <person name="Li C.X."/>
            <person name="Xu J.H."/>
        </authorList>
    </citation>
    <scope>NUCLEOTIDE SEQUENCE [LARGE SCALE GENOMIC DNA]</scope>
    <source>
        <strain evidence="4 5">R27</strain>
    </source>
</reference>
<evidence type="ECO:0000313" key="3">
    <source>
        <dbReference type="EMBL" id="GGD82858.1"/>
    </source>
</evidence>
<dbReference type="Proteomes" id="UP000027439">
    <property type="component" value="Unassembled WGS sequence"/>
</dbReference>
<dbReference type="AlphaFoldDB" id="A0A069P504"/>
<feature type="chain" id="PRO_5001663969" evidence="1">
    <location>
        <begin position="23"/>
        <end position="174"/>
    </location>
</feature>
<evidence type="ECO:0000313" key="6">
    <source>
        <dbReference type="Proteomes" id="UP000597138"/>
    </source>
</evidence>
<dbReference type="Proteomes" id="UP000597138">
    <property type="component" value="Unassembled WGS sequence"/>
</dbReference>
<name>A0A069P504_9BURK</name>
<reference evidence="3" key="1">
    <citation type="journal article" date="2014" name="Int. J. Syst. Evol. Microbiol.">
        <title>Complete genome of a new Firmicutes species belonging to the dominant human colonic microbiota ('Ruminococcus bicirculans') reveals two chromosomes and a selective capacity to utilize plant glucans.</title>
        <authorList>
            <consortium name="NISC Comparative Sequencing Program"/>
            <person name="Wegmann U."/>
            <person name="Louis P."/>
            <person name="Goesmann A."/>
            <person name="Henrissat B."/>
            <person name="Duncan S.H."/>
            <person name="Flint H.J."/>
        </authorList>
    </citation>
    <scope>NUCLEOTIDE SEQUENCE</scope>
    <source>
        <strain evidence="3">CGMCC 1.11013</strain>
    </source>
</reference>
<dbReference type="EMBL" id="JFHE01000006">
    <property type="protein sequence ID" value="KDR35633.1"/>
    <property type="molecule type" value="Genomic_DNA"/>
</dbReference>
<keyword evidence="1" id="KW-0732">Signal</keyword>
<evidence type="ECO:0000259" key="2">
    <source>
        <dbReference type="Pfam" id="PF13628"/>
    </source>
</evidence>
<dbReference type="Gene3D" id="1.20.1260.10">
    <property type="match status" value="1"/>
</dbReference>
<sequence length="174" mass="19512">MKYLSRIAVMLVLIASSLRADAQNVRLTDAQRVGVFIVANQAEVAAGELALRRTQSRSVQNYARRVIAEHDSMNRQVAAMLQQLGEQARPSAMSESLSRQIRDDLAVLDDVQGRDFDLAYLEHEIAWHQRSIAAVDDFVRTTTSADVKALMAASRPACILHLDQAQRLEWALRR</sequence>
<dbReference type="InterPro" id="IPR025419">
    <property type="entry name" value="DUF4142"/>
</dbReference>
<dbReference type="PANTHER" id="PTHR38593:SF1">
    <property type="entry name" value="BLR2558 PROTEIN"/>
    <property type="match status" value="1"/>
</dbReference>
<feature type="signal peptide" evidence="1">
    <location>
        <begin position="1"/>
        <end position="22"/>
    </location>
</feature>
<feature type="domain" description="DUF4142" evidence="2">
    <location>
        <begin position="28"/>
        <end position="168"/>
    </location>
</feature>
<dbReference type="PANTHER" id="PTHR38593">
    <property type="entry name" value="BLR2558 PROTEIN"/>
    <property type="match status" value="1"/>
</dbReference>
<protein>
    <submittedName>
        <fullName evidence="4">Membrane protein</fullName>
    </submittedName>
</protein>
<dbReference type="EMBL" id="BMEG01000007">
    <property type="protein sequence ID" value="GGD82858.1"/>
    <property type="molecule type" value="Genomic_DNA"/>
</dbReference>
<reference evidence="6" key="3">
    <citation type="journal article" date="2019" name="Int. J. Syst. Evol. Microbiol.">
        <title>The Global Catalogue of Microorganisms (GCM) 10K type strain sequencing project: providing services to taxonomists for standard genome sequencing and annotation.</title>
        <authorList>
            <consortium name="The Broad Institute Genomics Platform"/>
            <consortium name="The Broad Institute Genome Sequencing Center for Infectious Disease"/>
            <person name="Wu L."/>
            <person name="Ma J."/>
        </authorList>
    </citation>
    <scope>NUCLEOTIDE SEQUENCE [LARGE SCALE GENOMIC DNA]</scope>
    <source>
        <strain evidence="6">CGMCC 1.11013</strain>
    </source>
</reference>
<dbReference type="STRING" id="1071679.BG57_27755"/>
<dbReference type="InterPro" id="IPR012347">
    <property type="entry name" value="Ferritin-like"/>
</dbReference>
<comment type="caution">
    <text evidence="4">The sequence shown here is derived from an EMBL/GenBank/DDBJ whole genome shotgun (WGS) entry which is preliminary data.</text>
</comment>
<accession>A0A069P504</accession>
<dbReference type="RefSeq" id="WP_035962605.1">
    <property type="nucleotide sequence ID" value="NZ_BMEG01000007.1"/>
</dbReference>
<gene>
    <name evidence="4" type="ORF">BG57_27755</name>
    <name evidence="3" type="ORF">GCM10010985_41620</name>
</gene>
<keyword evidence="6" id="KW-1185">Reference proteome</keyword>
<dbReference type="Pfam" id="PF13628">
    <property type="entry name" value="DUF4142"/>
    <property type="match status" value="1"/>
</dbReference>
<evidence type="ECO:0000313" key="4">
    <source>
        <dbReference type="EMBL" id="KDR35633.1"/>
    </source>
</evidence>
<dbReference type="eggNOG" id="COG3652">
    <property type="taxonomic scope" value="Bacteria"/>
</dbReference>
<organism evidence="4 5">
    <name type="scientific">Caballeronia grimmiae</name>
    <dbReference type="NCBI Taxonomy" id="1071679"/>
    <lineage>
        <taxon>Bacteria</taxon>
        <taxon>Pseudomonadati</taxon>
        <taxon>Pseudomonadota</taxon>
        <taxon>Betaproteobacteria</taxon>
        <taxon>Burkholderiales</taxon>
        <taxon>Burkholderiaceae</taxon>
        <taxon>Caballeronia</taxon>
    </lineage>
</organism>
<evidence type="ECO:0000313" key="5">
    <source>
        <dbReference type="Proteomes" id="UP000027439"/>
    </source>
</evidence>
<evidence type="ECO:0000256" key="1">
    <source>
        <dbReference type="SAM" id="SignalP"/>
    </source>
</evidence>